<keyword evidence="1" id="KW-1277">Toxin-antitoxin system</keyword>
<dbReference type="Pfam" id="PF05016">
    <property type="entry name" value="ParE_toxin"/>
    <property type="match status" value="1"/>
</dbReference>
<dbReference type="Proteomes" id="UP000596004">
    <property type="component" value="Chromosome"/>
</dbReference>
<dbReference type="InterPro" id="IPR035093">
    <property type="entry name" value="RelE/ParE_toxin_dom_sf"/>
</dbReference>
<proteinExistence type="predicted"/>
<sequence>MYIAEFDESWEEHFNQLDDVMKERVTKKIGKILEFPEKRHLRKLDYFVDEVGPYRIIYRIFKSKNIVYFYLVLDHKAYEKWYKQNTIWILF</sequence>
<organism evidence="2">
    <name type="scientific">Candidatus Iainarchaeum sp</name>
    <dbReference type="NCBI Taxonomy" id="3101447"/>
    <lineage>
        <taxon>Archaea</taxon>
        <taxon>Candidatus Iainarchaeota</taxon>
        <taxon>Candidatus Iainarchaeia</taxon>
        <taxon>Candidatus Iainarchaeales</taxon>
        <taxon>Candidatus Iainarchaeaceae</taxon>
        <taxon>Candidatus Iainarchaeum</taxon>
    </lineage>
</organism>
<reference evidence="2" key="1">
    <citation type="submission" date="2020-11" db="EMBL/GenBank/DDBJ databases">
        <title>Connecting structure to function with the recovery of over 1000 high-quality activated sludge metagenome-assembled genomes encoding full-length rRNA genes using long-read sequencing.</title>
        <authorList>
            <person name="Singleton C.M."/>
            <person name="Petriglieri F."/>
            <person name="Kristensen J.M."/>
            <person name="Kirkegaard R.H."/>
            <person name="Michaelsen T.Y."/>
            <person name="Andersen M.H."/>
            <person name="Karst S.M."/>
            <person name="Dueholm M.S."/>
            <person name="Nielsen P.H."/>
            <person name="Albertsen M."/>
        </authorList>
    </citation>
    <scope>NUCLEOTIDE SEQUENCE</scope>
    <source>
        <strain evidence="2">Fred_18-Q3-R57-64_BAT3C.431</strain>
    </source>
</reference>
<evidence type="ECO:0000313" key="2">
    <source>
        <dbReference type="EMBL" id="QQR92233.1"/>
    </source>
</evidence>
<dbReference type="AlphaFoldDB" id="A0A7T9DJ21"/>
<accession>A0A7T9DJ21</accession>
<gene>
    <name evidence="2" type="ORF">IPJ89_03670</name>
</gene>
<dbReference type="EMBL" id="CP064981">
    <property type="protein sequence ID" value="QQR92233.1"/>
    <property type="molecule type" value="Genomic_DNA"/>
</dbReference>
<protein>
    <submittedName>
        <fullName evidence="2">Type II toxin-antitoxin system RelE/ParE family toxin</fullName>
    </submittedName>
</protein>
<dbReference type="Gene3D" id="3.30.2310.20">
    <property type="entry name" value="RelE-like"/>
    <property type="match status" value="1"/>
</dbReference>
<name>A0A7T9DJ21_9ARCH</name>
<dbReference type="SUPFAM" id="SSF143011">
    <property type="entry name" value="RelE-like"/>
    <property type="match status" value="1"/>
</dbReference>
<dbReference type="InterPro" id="IPR007712">
    <property type="entry name" value="RelE/ParE_toxin"/>
</dbReference>
<evidence type="ECO:0000256" key="1">
    <source>
        <dbReference type="ARBA" id="ARBA00022649"/>
    </source>
</evidence>